<dbReference type="PRINTS" id="PR02045">
    <property type="entry name" value="F138DOMAIN"/>
</dbReference>
<dbReference type="PANTHER" id="PTHR46254">
    <property type="entry name" value="PROTEIN GVQW1-RELATED"/>
    <property type="match status" value="1"/>
</dbReference>
<proteinExistence type="evidence at transcript level"/>
<name>Q6ZNU7_HUMAN</name>
<reference evidence="1" key="1">
    <citation type="submission" date="2003-07" db="EMBL/GenBank/DDBJ databases">
        <title>NEDO human cDNA sequencing project.</title>
        <authorList>
            <person name="Kanehori K."/>
            <person name="Ishibashi T."/>
            <person name="Chiba Y."/>
            <person name="Fujimori K."/>
            <person name="Hiraoka S."/>
            <person name="Tanai H."/>
            <person name="Watanabe S."/>
            <person name="Ishida S."/>
            <person name="Ono Y."/>
            <person name="Hotuta T."/>
            <person name="Watanabe M."/>
            <person name="Suzuki Y."/>
            <person name="Hata H."/>
            <person name="Nakagawa K."/>
            <person name="Mizuno S."/>
            <person name="Morinaga M."/>
            <person name="Kawamura M."/>
            <person name="Sugiyama T."/>
            <person name="Irie R."/>
            <person name="Otsuki T."/>
            <person name="Sato H."/>
            <person name="Nishikawa T."/>
            <person name="Sugiyama A."/>
            <person name="Kawakami B."/>
            <person name="Nagai K."/>
            <person name="Isogai T."/>
            <person name="Sugano S."/>
        </authorList>
    </citation>
    <scope>NUCLEOTIDE SEQUENCE</scope>
    <source>
        <tissue evidence="1">Spleen</tissue>
    </source>
</reference>
<evidence type="ECO:0000313" key="1">
    <source>
        <dbReference type="EMBL" id="BAC85397.1"/>
    </source>
</evidence>
<accession>Q6ZNU7</accession>
<dbReference type="AlphaFoldDB" id="Q6ZNU7"/>
<dbReference type="PANTHER" id="PTHR46254:SF3">
    <property type="entry name" value="SECRETED PROTEIN"/>
    <property type="match status" value="1"/>
</dbReference>
<organism evidence="1">
    <name type="scientific">Homo sapiens</name>
    <name type="common">Human</name>
    <dbReference type="NCBI Taxonomy" id="9606"/>
    <lineage>
        <taxon>Eukaryota</taxon>
        <taxon>Metazoa</taxon>
        <taxon>Chordata</taxon>
        <taxon>Craniata</taxon>
        <taxon>Vertebrata</taxon>
        <taxon>Euteleostomi</taxon>
        <taxon>Mammalia</taxon>
        <taxon>Eutheria</taxon>
        <taxon>Euarchontoglires</taxon>
        <taxon>Primates</taxon>
        <taxon>Haplorrhini</taxon>
        <taxon>Catarrhini</taxon>
        <taxon>Hominidae</taxon>
        <taxon>Homo</taxon>
    </lineage>
</organism>
<dbReference type="PeptideAtlas" id="Q6ZNU7"/>
<protein>
    <submittedName>
        <fullName evidence="1">cDNA FLJ27113 fis, clone SPL05845</fullName>
    </submittedName>
</protein>
<dbReference type="EMBL" id="AK130623">
    <property type="protein sequence ID" value="BAC85397.1"/>
    <property type="molecule type" value="mRNA"/>
</dbReference>
<sequence length="132" mass="14490">MWSASSPTNYAGVLSFSIFLFFFFLRRSFVLVAQTGVQWCNLGSPQPPPPGFKRFSCLSLPSSWEYRHVPPHPANFLFLVETGFLHVGQAGLEFVTSGDPPALASQSARIIGVSHRAQPSQTFKASKSLSVK</sequence>